<name>A0A8A4TXZ8_SULCO</name>
<dbReference type="PROSITE" id="PS51704">
    <property type="entry name" value="GP_PDE"/>
    <property type="match status" value="1"/>
</dbReference>
<organism evidence="2 3">
    <name type="scientific">Sulfidibacter corallicola</name>
    <dbReference type="NCBI Taxonomy" id="2818388"/>
    <lineage>
        <taxon>Bacteria</taxon>
        <taxon>Pseudomonadati</taxon>
        <taxon>Acidobacteriota</taxon>
        <taxon>Holophagae</taxon>
        <taxon>Acanthopleuribacterales</taxon>
        <taxon>Acanthopleuribacteraceae</taxon>
        <taxon>Sulfidibacter</taxon>
    </lineage>
</organism>
<dbReference type="KEGG" id="scor:J3U87_18105"/>
<dbReference type="Proteomes" id="UP000663929">
    <property type="component" value="Chromosome"/>
</dbReference>
<dbReference type="InterPro" id="IPR030395">
    <property type="entry name" value="GP_PDE_dom"/>
</dbReference>
<reference evidence="2" key="1">
    <citation type="submission" date="2021-03" db="EMBL/GenBank/DDBJ databases">
        <title>Acanthopleuribacteraceae sp. M133.</title>
        <authorList>
            <person name="Wang G."/>
        </authorList>
    </citation>
    <scope>NUCLEOTIDE SEQUENCE</scope>
    <source>
        <strain evidence="2">M133</strain>
    </source>
</reference>
<evidence type="ECO:0000313" key="3">
    <source>
        <dbReference type="Proteomes" id="UP000663929"/>
    </source>
</evidence>
<dbReference type="GO" id="GO:0008081">
    <property type="term" value="F:phosphoric diester hydrolase activity"/>
    <property type="evidence" value="ECO:0007669"/>
    <property type="project" value="InterPro"/>
</dbReference>
<dbReference type="GO" id="GO:0006629">
    <property type="term" value="P:lipid metabolic process"/>
    <property type="evidence" value="ECO:0007669"/>
    <property type="project" value="InterPro"/>
</dbReference>
<feature type="domain" description="GP-PDE" evidence="1">
    <location>
        <begin position="12"/>
        <end position="248"/>
    </location>
</feature>
<protein>
    <recommendedName>
        <fullName evidence="1">GP-PDE domain-containing protein</fullName>
    </recommendedName>
</protein>
<proteinExistence type="predicted"/>
<gene>
    <name evidence="2" type="ORF">J3U87_18105</name>
</gene>
<dbReference type="PANTHER" id="PTHR46211:SF14">
    <property type="entry name" value="GLYCEROPHOSPHODIESTER PHOSPHODIESTERASE"/>
    <property type="match status" value="1"/>
</dbReference>
<keyword evidence="3" id="KW-1185">Reference proteome</keyword>
<dbReference type="InterPro" id="IPR017946">
    <property type="entry name" value="PLC-like_Pdiesterase_TIM-brl"/>
</dbReference>
<dbReference type="SUPFAM" id="SSF51695">
    <property type="entry name" value="PLC-like phosphodiesterases"/>
    <property type="match status" value="1"/>
</dbReference>
<dbReference type="AlphaFoldDB" id="A0A8A4TXZ8"/>
<dbReference type="Gene3D" id="3.20.20.190">
    <property type="entry name" value="Phosphatidylinositol (PI) phosphodiesterase"/>
    <property type="match status" value="1"/>
</dbReference>
<evidence type="ECO:0000259" key="1">
    <source>
        <dbReference type="PROSITE" id="PS51704"/>
    </source>
</evidence>
<dbReference type="EMBL" id="CP071793">
    <property type="protein sequence ID" value="QTD54363.1"/>
    <property type="molecule type" value="Genomic_DNA"/>
</dbReference>
<dbReference type="Pfam" id="PF03009">
    <property type="entry name" value="GDPD"/>
    <property type="match status" value="1"/>
</dbReference>
<evidence type="ECO:0000313" key="2">
    <source>
        <dbReference type="EMBL" id="QTD54363.1"/>
    </source>
</evidence>
<dbReference type="RefSeq" id="WP_237384457.1">
    <property type="nucleotide sequence ID" value="NZ_CP071793.1"/>
</dbReference>
<accession>A0A8A4TXZ8</accession>
<sequence>MNTKLTRESTSTLAIAHRGFSSAFPENTLPAFDAALELPIQGIEFDVQLTREGIPIVFHDKNFRRVGGGMKLVRARILQQLDQVDFGSWFDRRFRGIGPLTLKTFMHRYAGRCLLLLEIKPEGGSTRMGRRQQLMERVIDMVREFQVVDSVRILCFDLDLLRYGHEIAKDFHFVLNQTRPAIVEDDAFLAAYSANIKRLRPQFVQAVHAKGKPVYSYTVNDATMLQKALDCGVDAVMSDDPRWLTRTLATYQEKTTT</sequence>
<dbReference type="PANTHER" id="PTHR46211">
    <property type="entry name" value="GLYCEROPHOSPHORYL DIESTER PHOSPHODIESTERASE"/>
    <property type="match status" value="1"/>
</dbReference>